<keyword evidence="1" id="KW-0812">Transmembrane</keyword>
<feature type="transmembrane region" description="Helical" evidence="1">
    <location>
        <begin position="23"/>
        <end position="42"/>
    </location>
</feature>
<accession>A0ABW8AJJ4</accession>
<protein>
    <submittedName>
        <fullName evidence="2">Uncharacterized protein</fullName>
    </submittedName>
</protein>
<gene>
    <name evidence="2" type="ORF">ACIB24_05595</name>
</gene>
<keyword evidence="3" id="KW-1185">Reference proteome</keyword>
<dbReference type="RefSeq" id="WP_398276337.1">
    <property type="nucleotide sequence ID" value="NZ_JBITLV010000001.1"/>
</dbReference>
<name>A0ABW8AJJ4_9ACTN</name>
<keyword evidence="1" id="KW-0472">Membrane</keyword>
<dbReference type="EMBL" id="JBITLV010000001">
    <property type="protein sequence ID" value="MFI7586531.1"/>
    <property type="molecule type" value="Genomic_DNA"/>
</dbReference>
<comment type="caution">
    <text evidence="2">The sequence shown here is derived from an EMBL/GenBank/DDBJ whole genome shotgun (WGS) entry which is preliminary data.</text>
</comment>
<dbReference type="Proteomes" id="UP001612915">
    <property type="component" value="Unassembled WGS sequence"/>
</dbReference>
<organism evidence="2 3">
    <name type="scientific">Spongisporangium articulatum</name>
    <dbReference type="NCBI Taxonomy" id="3362603"/>
    <lineage>
        <taxon>Bacteria</taxon>
        <taxon>Bacillati</taxon>
        <taxon>Actinomycetota</taxon>
        <taxon>Actinomycetes</taxon>
        <taxon>Kineosporiales</taxon>
        <taxon>Kineosporiaceae</taxon>
        <taxon>Spongisporangium</taxon>
    </lineage>
</organism>
<evidence type="ECO:0000256" key="1">
    <source>
        <dbReference type="SAM" id="Phobius"/>
    </source>
</evidence>
<keyword evidence="1" id="KW-1133">Transmembrane helix</keyword>
<proteinExistence type="predicted"/>
<evidence type="ECO:0000313" key="2">
    <source>
        <dbReference type="EMBL" id="MFI7586531.1"/>
    </source>
</evidence>
<sequence>MTLADEPLDVLASGREPDRRRRAAVAFLVVTVLALGVVGWAVDRHGRHAEFSALVACRDRAFAAIDDARGLTSSMAEYVRPSLNFDTGVSSEGLYGMVAHAAAPAVPALSAAEAGCRTVRVRAWHGAQTRARDVLLSYVGAEASLYRATAADGHAFYGANPTAGQRQAAAAAVDDARPGWLLVRP</sequence>
<evidence type="ECO:0000313" key="3">
    <source>
        <dbReference type="Proteomes" id="UP001612915"/>
    </source>
</evidence>
<reference evidence="2 3" key="1">
    <citation type="submission" date="2024-10" db="EMBL/GenBank/DDBJ databases">
        <title>The Natural Products Discovery Center: Release of the First 8490 Sequenced Strains for Exploring Actinobacteria Biosynthetic Diversity.</title>
        <authorList>
            <person name="Kalkreuter E."/>
            <person name="Kautsar S.A."/>
            <person name="Yang D."/>
            <person name="Bader C.D."/>
            <person name="Teijaro C.N."/>
            <person name="Fluegel L."/>
            <person name="Davis C.M."/>
            <person name="Simpson J.R."/>
            <person name="Lauterbach L."/>
            <person name="Steele A.D."/>
            <person name="Gui C."/>
            <person name="Meng S."/>
            <person name="Li G."/>
            <person name="Viehrig K."/>
            <person name="Ye F."/>
            <person name="Su P."/>
            <person name="Kiefer A.F."/>
            <person name="Nichols A."/>
            <person name="Cepeda A.J."/>
            <person name="Yan W."/>
            <person name="Fan B."/>
            <person name="Jiang Y."/>
            <person name="Adhikari A."/>
            <person name="Zheng C.-J."/>
            <person name="Schuster L."/>
            <person name="Cowan T.M."/>
            <person name="Smanski M.J."/>
            <person name="Chevrette M.G."/>
            <person name="De Carvalho L.P.S."/>
            <person name="Shen B."/>
        </authorList>
    </citation>
    <scope>NUCLEOTIDE SEQUENCE [LARGE SCALE GENOMIC DNA]</scope>
    <source>
        <strain evidence="2 3">NPDC049639</strain>
    </source>
</reference>